<feature type="signal peptide" evidence="1">
    <location>
        <begin position="1"/>
        <end position="20"/>
    </location>
</feature>
<dbReference type="PATRIC" id="fig|759362.5.peg.2388"/>
<dbReference type="RefSeq" id="WP_014538062.1">
    <property type="nucleotide sequence ID" value="NC_017384.1"/>
</dbReference>
<feature type="chain" id="PRO_5003395707" evidence="1">
    <location>
        <begin position="21"/>
        <end position="93"/>
    </location>
</feature>
<evidence type="ECO:0000256" key="1">
    <source>
        <dbReference type="SAM" id="SignalP"/>
    </source>
</evidence>
<dbReference type="EMBL" id="CP002018">
    <property type="protein sequence ID" value="AEM42134.1"/>
    <property type="molecule type" value="Genomic_DNA"/>
</dbReference>
<protein>
    <submittedName>
        <fullName evidence="2">Uncharacterized protein</fullName>
    </submittedName>
</protein>
<keyword evidence="1" id="KW-0732">Signal</keyword>
<evidence type="ECO:0000313" key="2">
    <source>
        <dbReference type="EMBL" id="AEM42134.1"/>
    </source>
</evidence>
<proteinExistence type="predicted"/>
<dbReference type="KEGG" id="kvl:KVU_2295"/>
<gene>
    <name evidence="2" type="ordered locus">KVU_2295</name>
</gene>
<dbReference type="Proteomes" id="UP000000692">
    <property type="component" value="Chromosome"/>
</dbReference>
<organism evidence="2 3">
    <name type="scientific">Ketogulonicigenium vulgare (strain WSH-001)</name>
    <dbReference type="NCBI Taxonomy" id="759362"/>
    <lineage>
        <taxon>Bacteria</taxon>
        <taxon>Pseudomonadati</taxon>
        <taxon>Pseudomonadota</taxon>
        <taxon>Alphaproteobacteria</taxon>
        <taxon>Rhodobacterales</taxon>
        <taxon>Roseobacteraceae</taxon>
        <taxon>Ketogulonicigenium</taxon>
    </lineage>
</organism>
<dbReference type="AlphaFoldDB" id="F9Y6L4"/>
<keyword evidence="3" id="KW-1185">Reference proteome</keyword>
<accession>F9Y6L4</accession>
<dbReference type="HOGENOM" id="CLU_146729_0_0_5"/>
<dbReference type="OrthoDB" id="7745874at2"/>
<dbReference type="eggNOG" id="ENOG5033003">
    <property type="taxonomic scope" value="Bacteria"/>
</dbReference>
<sequence length="93" mass="10165">MKALPFSLFIMLMSMGAAHAACYVDYKAKQDDPLRLLYGVAQINGECSIAAATAEISARLAAAGWQLLDVLDTFDETGLEERRASAGENYLRY</sequence>
<reference evidence="2 3" key="1">
    <citation type="journal article" date="2011" name="J. Bacteriol.">
        <title>Complete genome sequence of the industrial strain Ketogulonicigenium vulgare WSH-001.</title>
        <authorList>
            <person name="Liu L."/>
            <person name="Li Y."/>
            <person name="Zhang J."/>
            <person name="Zhou Z."/>
            <person name="Liu J."/>
            <person name="Li X."/>
            <person name="Zhou J."/>
            <person name="Du G."/>
            <person name="Wang L."/>
            <person name="Chen J."/>
        </authorList>
    </citation>
    <scope>NUCLEOTIDE SEQUENCE [LARGE SCALE GENOMIC DNA]</scope>
    <source>
        <strain evidence="2 3">WSH-001</strain>
    </source>
</reference>
<name>F9Y6L4_KETVW</name>
<evidence type="ECO:0000313" key="3">
    <source>
        <dbReference type="Proteomes" id="UP000000692"/>
    </source>
</evidence>